<protein>
    <submittedName>
        <fullName evidence="1">Uncharacterized protein</fullName>
    </submittedName>
</protein>
<dbReference type="EMBL" id="DS114822">
    <property type="protein sequence ID" value="EAX85824.1"/>
    <property type="molecule type" value="Genomic_DNA"/>
</dbReference>
<evidence type="ECO:0000313" key="1">
    <source>
        <dbReference type="EMBL" id="EAX85824.1"/>
    </source>
</evidence>
<gene>
    <name evidence="1" type="ORF">TVAG_169170</name>
</gene>
<dbReference type="Proteomes" id="UP000001542">
    <property type="component" value="Unassembled WGS sequence"/>
</dbReference>
<dbReference type="VEuPathDB" id="TrichDB:TVAGG3_0527540"/>
<proteinExistence type="predicted"/>
<accession>A2GAJ3</accession>
<reference evidence="1" key="2">
    <citation type="journal article" date="2007" name="Science">
        <title>Draft genome sequence of the sexually transmitted pathogen Trichomonas vaginalis.</title>
        <authorList>
            <person name="Carlton J.M."/>
            <person name="Hirt R.P."/>
            <person name="Silva J.C."/>
            <person name="Delcher A.L."/>
            <person name="Schatz M."/>
            <person name="Zhao Q."/>
            <person name="Wortman J.R."/>
            <person name="Bidwell S.L."/>
            <person name="Alsmark U.C.M."/>
            <person name="Besteiro S."/>
            <person name="Sicheritz-Ponten T."/>
            <person name="Noel C.J."/>
            <person name="Dacks J.B."/>
            <person name="Foster P.G."/>
            <person name="Simillion C."/>
            <person name="Van de Peer Y."/>
            <person name="Miranda-Saavedra D."/>
            <person name="Barton G.J."/>
            <person name="Westrop G.D."/>
            <person name="Mueller S."/>
            <person name="Dessi D."/>
            <person name="Fiori P.L."/>
            <person name="Ren Q."/>
            <person name="Paulsen I."/>
            <person name="Zhang H."/>
            <person name="Bastida-Corcuera F.D."/>
            <person name="Simoes-Barbosa A."/>
            <person name="Brown M.T."/>
            <person name="Hayes R.D."/>
            <person name="Mukherjee M."/>
            <person name="Okumura C.Y."/>
            <person name="Schneider R."/>
            <person name="Smith A.J."/>
            <person name="Vanacova S."/>
            <person name="Villalvazo M."/>
            <person name="Haas B.J."/>
            <person name="Pertea M."/>
            <person name="Feldblyum T.V."/>
            <person name="Utterback T.R."/>
            <person name="Shu C.L."/>
            <person name="Osoegawa K."/>
            <person name="de Jong P.J."/>
            <person name="Hrdy I."/>
            <person name="Horvathova L."/>
            <person name="Zubacova Z."/>
            <person name="Dolezal P."/>
            <person name="Malik S.B."/>
            <person name="Logsdon J.M. Jr."/>
            <person name="Henze K."/>
            <person name="Gupta A."/>
            <person name="Wang C.C."/>
            <person name="Dunne R.L."/>
            <person name="Upcroft J.A."/>
            <person name="Upcroft P."/>
            <person name="White O."/>
            <person name="Salzberg S.L."/>
            <person name="Tang P."/>
            <person name="Chiu C.-H."/>
            <person name="Lee Y.-S."/>
            <person name="Embley T.M."/>
            <person name="Coombs G.H."/>
            <person name="Mottram J.C."/>
            <person name="Tachezy J."/>
            <person name="Fraser-Liggett C.M."/>
            <person name="Johnson P.J."/>
        </authorList>
    </citation>
    <scope>NUCLEOTIDE SEQUENCE [LARGE SCALE GENOMIC DNA]</scope>
    <source>
        <strain evidence="1">G3</strain>
    </source>
</reference>
<organism evidence="1 2">
    <name type="scientific">Trichomonas vaginalis (strain ATCC PRA-98 / G3)</name>
    <dbReference type="NCBI Taxonomy" id="412133"/>
    <lineage>
        <taxon>Eukaryota</taxon>
        <taxon>Metamonada</taxon>
        <taxon>Parabasalia</taxon>
        <taxon>Trichomonadida</taxon>
        <taxon>Trichomonadidae</taxon>
        <taxon>Trichomonas</taxon>
    </lineage>
</organism>
<dbReference type="AlphaFoldDB" id="A2GAJ3"/>
<reference evidence="1" key="1">
    <citation type="submission" date="2006-10" db="EMBL/GenBank/DDBJ databases">
        <authorList>
            <person name="Amadeo P."/>
            <person name="Zhao Q."/>
            <person name="Wortman J."/>
            <person name="Fraser-Liggett C."/>
            <person name="Carlton J."/>
        </authorList>
    </citation>
    <scope>NUCLEOTIDE SEQUENCE</scope>
    <source>
        <strain evidence="1">G3</strain>
    </source>
</reference>
<evidence type="ECO:0000313" key="2">
    <source>
        <dbReference type="Proteomes" id="UP000001542"/>
    </source>
</evidence>
<keyword evidence="2" id="KW-1185">Reference proteome</keyword>
<dbReference type="KEGG" id="tva:4743468"/>
<dbReference type="InParanoid" id="A2GAJ3"/>
<dbReference type="VEuPathDB" id="TrichDB:TVAG_169170"/>
<name>A2GAJ3_TRIV3</name>
<sequence length="232" mass="27525">MISIFSPLQAIFNFVYGLYYSWRAPRFIEWFNKNNKRNIKLLEKSDFYKVDFTDPFEYDNPTISISIPEYVIKYLREIEIPKENTYKNIGFFGVYSFVPFTRGVDLNEQDFEFIARRAIDALLFEYDHPLRLYTTDMASELSFVLQNIILKFLKNQKAPEEVIDCLTDFSKAIQFTDTFDVTFIRPDMTRCFIKGTKFCDLDKENSLRDYLECLKESEIQLSPMNTDPKCIS</sequence>